<evidence type="ECO:0000256" key="9">
    <source>
        <dbReference type="ARBA" id="ARBA00023134"/>
    </source>
</evidence>
<dbReference type="GO" id="GO:0004845">
    <property type="term" value="F:uracil phosphoribosyltransferase activity"/>
    <property type="evidence" value="ECO:0007669"/>
    <property type="project" value="UniProtKB-UniRule"/>
</dbReference>
<comment type="similarity">
    <text evidence="2 15">Belongs to the UPRTase family.</text>
</comment>
<dbReference type="Gene3D" id="3.40.50.2020">
    <property type="match status" value="1"/>
</dbReference>
<evidence type="ECO:0000313" key="18">
    <source>
        <dbReference type="Proteomes" id="UP000001732"/>
    </source>
</evidence>
<dbReference type="InterPro" id="IPR029057">
    <property type="entry name" value="PRTase-like"/>
</dbReference>
<evidence type="ECO:0000256" key="12">
    <source>
        <dbReference type="ARBA" id="ARBA00056901"/>
    </source>
</evidence>
<dbReference type="NCBIfam" id="NF001097">
    <property type="entry name" value="PRK00129.1"/>
    <property type="match status" value="1"/>
</dbReference>
<comment type="catalytic activity">
    <reaction evidence="11 15">
        <text>UMP + diphosphate = 5-phospho-alpha-D-ribose 1-diphosphate + uracil</text>
        <dbReference type="Rhea" id="RHEA:13017"/>
        <dbReference type="ChEBI" id="CHEBI:17568"/>
        <dbReference type="ChEBI" id="CHEBI:33019"/>
        <dbReference type="ChEBI" id="CHEBI:57865"/>
        <dbReference type="ChEBI" id="CHEBI:58017"/>
        <dbReference type="EC" id="2.4.2.9"/>
    </reaction>
</comment>
<keyword evidence="7 15" id="KW-0547">Nucleotide-binding</keyword>
<dbReference type="HAMAP" id="MF_01218_B">
    <property type="entry name" value="Upp_B"/>
    <property type="match status" value="1"/>
</dbReference>
<name>B5Y8G7_COPPD</name>
<dbReference type="RefSeq" id="WP_012543769.1">
    <property type="nucleotide sequence ID" value="NC_011295.1"/>
</dbReference>
<dbReference type="KEGG" id="cpo:COPRO5265_0716"/>
<dbReference type="NCBIfam" id="TIGR01091">
    <property type="entry name" value="upp"/>
    <property type="match status" value="1"/>
</dbReference>
<dbReference type="HOGENOM" id="CLU_067096_2_2_9"/>
<dbReference type="Proteomes" id="UP000001732">
    <property type="component" value="Chromosome"/>
</dbReference>
<dbReference type="GO" id="GO:0044206">
    <property type="term" value="P:UMP salvage"/>
    <property type="evidence" value="ECO:0007669"/>
    <property type="project" value="UniProtKB-UniRule"/>
</dbReference>
<feature type="binding site" evidence="15">
    <location>
        <position position="76"/>
    </location>
    <ligand>
        <name>5-phospho-alpha-D-ribose 1-diphosphate</name>
        <dbReference type="ChEBI" id="CHEBI:58017"/>
    </ligand>
</feature>
<dbReference type="FunFam" id="3.40.50.2020:FF:000003">
    <property type="entry name" value="Uracil phosphoribosyltransferase"/>
    <property type="match status" value="1"/>
</dbReference>
<dbReference type="PANTHER" id="PTHR32315">
    <property type="entry name" value="ADENINE PHOSPHORIBOSYLTRANSFERASE"/>
    <property type="match status" value="1"/>
</dbReference>
<dbReference type="GO" id="GO:0000287">
    <property type="term" value="F:magnesium ion binding"/>
    <property type="evidence" value="ECO:0007669"/>
    <property type="project" value="UniProtKB-UniRule"/>
</dbReference>
<evidence type="ECO:0000256" key="6">
    <source>
        <dbReference type="ARBA" id="ARBA00022679"/>
    </source>
</evidence>
<dbReference type="InterPro" id="IPR050054">
    <property type="entry name" value="UPRTase/APRTase"/>
</dbReference>
<dbReference type="GO" id="GO:0005737">
    <property type="term" value="C:cytoplasm"/>
    <property type="evidence" value="ECO:0007669"/>
    <property type="project" value="UniProtKB-ARBA"/>
</dbReference>
<feature type="binding site" evidence="15">
    <location>
        <begin position="195"/>
        <end position="197"/>
    </location>
    <ligand>
        <name>uracil</name>
        <dbReference type="ChEBI" id="CHEBI:17568"/>
    </ligand>
</feature>
<dbReference type="Pfam" id="PF14681">
    <property type="entry name" value="UPRTase"/>
    <property type="match status" value="1"/>
</dbReference>
<proteinExistence type="inferred from homology"/>
<protein>
    <recommendedName>
        <fullName evidence="13 15">Uracil phosphoribosyltransferase</fullName>
        <ecNumber evidence="3 15">2.4.2.9</ecNumber>
    </recommendedName>
    <alternativeName>
        <fullName evidence="10 15">UMP pyrophosphorylase</fullName>
    </alternativeName>
    <alternativeName>
        <fullName evidence="14 15">UPRTase</fullName>
    </alternativeName>
</protein>
<feature type="binding site" evidence="15">
    <location>
        <begin position="128"/>
        <end position="136"/>
    </location>
    <ligand>
        <name>5-phospho-alpha-D-ribose 1-diphosphate</name>
        <dbReference type="ChEBI" id="CHEBI:58017"/>
    </ligand>
</feature>
<evidence type="ECO:0000256" key="2">
    <source>
        <dbReference type="ARBA" id="ARBA00009516"/>
    </source>
</evidence>
<reference evidence="17 18" key="2">
    <citation type="journal article" date="2014" name="Genome Announc.">
        <title>Complete Genome Sequence of Coprothermobacter proteolyticus DSM 5265.</title>
        <authorList>
            <person name="Alexiev A."/>
            <person name="Coil D.A."/>
            <person name="Badger J.H."/>
            <person name="Enticknap J."/>
            <person name="Ward N."/>
            <person name="Robb F.T."/>
            <person name="Eisen J.A."/>
        </authorList>
    </citation>
    <scope>NUCLEOTIDE SEQUENCE [LARGE SCALE GENOMIC DNA]</scope>
    <source>
        <strain evidence="18">ATCC 35245 / DSM 5265 / OCM 4 / BT</strain>
    </source>
</reference>
<evidence type="ECO:0000256" key="5">
    <source>
        <dbReference type="ARBA" id="ARBA00022676"/>
    </source>
</evidence>
<dbReference type="eggNOG" id="COG0035">
    <property type="taxonomic scope" value="Bacteria"/>
</dbReference>
<evidence type="ECO:0000256" key="13">
    <source>
        <dbReference type="ARBA" id="ARBA00072146"/>
    </source>
</evidence>
<accession>B5Y8G7</accession>
<evidence type="ECO:0000256" key="4">
    <source>
        <dbReference type="ARBA" id="ARBA00022533"/>
    </source>
</evidence>
<evidence type="ECO:0000256" key="3">
    <source>
        <dbReference type="ARBA" id="ARBA00011894"/>
    </source>
</evidence>
<evidence type="ECO:0000256" key="11">
    <source>
        <dbReference type="ARBA" id="ARBA00052919"/>
    </source>
</evidence>
<comment type="cofactor">
    <cofactor evidence="15">
        <name>Mg(2+)</name>
        <dbReference type="ChEBI" id="CHEBI:18420"/>
    </cofactor>
    <text evidence="15">Binds 1 Mg(2+) ion per subunit. The magnesium is bound as Mg-PRPP.</text>
</comment>
<comment type="activity regulation">
    <text evidence="15">Allosterically activated by GTP.</text>
</comment>
<keyword evidence="8 15" id="KW-0460">Magnesium</keyword>
<dbReference type="AlphaFoldDB" id="B5Y8G7"/>
<dbReference type="CDD" id="cd06223">
    <property type="entry name" value="PRTases_typeI"/>
    <property type="match status" value="1"/>
</dbReference>
<dbReference type="OrthoDB" id="9781675at2"/>
<dbReference type="GO" id="GO:0006223">
    <property type="term" value="P:uracil salvage"/>
    <property type="evidence" value="ECO:0007669"/>
    <property type="project" value="InterPro"/>
</dbReference>
<evidence type="ECO:0000256" key="15">
    <source>
        <dbReference type="HAMAP-Rule" id="MF_01218"/>
    </source>
</evidence>
<dbReference type="InterPro" id="IPR034332">
    <property type="entry name" value="Upp_B"/>
</dbReference>
<evidence type="ECO:0000259" key="16">
    <source>
        <dbReference type="Pfam" id="PF14681"/>
    </source>
</evidence>
<dbReference type="EMBL" id="CP001145">
    <property type="protein sequence ID" value="ACI17117.1"/>
    <property type="molecule type" value="Genomic_DNA"/>
</dbReference>
<feature type="binding site" evidence="15">
    <location>
        <position position="196"/>
    </location>
    <ligand>
        <name>5-phospho-alpha-D-ribose 1-diphosphate</name>
        <dbReference type="ChEBI" id="CHEBI:58017"/>
    </ligand>
</feature>
<evidence type="ECO:0000256" key="10">
    <source>
        <dbReference type="ARBA" id="ARBA00031082"/>
    </source>
</evidence>
<reference evidence="18" key="1">
    <citation type="submission" date="2008-08" db="EMBL/GenBank/DDBJ databases">
        <title>The complete genome sequence of Coprothermobacter proteolyticus strain ATCC 5245 / DSM 5265 / BT.</title>
        <authorList>
            <person name="Dodson R.J."/>
            <person name="Durkin A.S."/>
            <person name="Wu M."/>
            <person name="Eisen J."/>
            <person name="Sutton G."/>
        </authorList>
    </citation>
    <scope>NUCLEOTIDE SEQUENCE [LARGE SCALE GENOMIC DNA]</scope>
    <source>
        <strain evidence="18">ATCC 35245 / DSM 5265 / OCM 4 / BT</strain>
    </source>
</reference>
<keyword evidence="9 15" id="KW-0342">GTP-binding</keyword>
<keyword evidence="6 15" id="KW-0808">Transferase</keyword>
<keyword evidence="5 15" id="KW-0328">Glycosyltransferase</keyword>
<evidence type="ECO:0000313" key="17">
    <source>
        <dbReference type="EMBL" id="ACI17117.1"/>
    </source>
</evidence>
<feature type="binding site" evidence="15">
    <location>
        <position position="190"/>
    </location>
    <ligand>
        <name>uracil</name>
        <dbReference type="ChEBI" id="CHEBI:17568"/>
    </ligand>
</feature>
<organism evidence="17 18">
    <name type="scientific">Coprothermobacter proteolyticus (strain ATCC 35245 / DSM 5265 / OCM 4 / BT)</name>
    <dbReference type="NCBI Taxonomy" id="309798"/>
    <lineage>
        <taxon>Bacteria</taxon>
        <taxon>Pseudomonadati</taxon>
        <taxon>Coprothermobacterota</taxon>
        <taxon>Coprothermobacteria</taxon>
        <taxon>Coprothermobacterales</taxon>
        <taxon>Coprothermobacteraceae</taxon>
        <taxon>Coprothermobacter</taxon>
    </lineage>
</organism>
<sequence>MLSVVDHPLIKYKVSLLRDKNTGPKEFRELVQELAMFLTYEATKNLELTEQVVETPLATTTGFVLCRKIAIIPILRAGLTMAEGVLKVIPNAKVGHIGLYRDHKTLMPVEYYAKLPIGIEDMVCIIVDPMLATGNSIRYTIDLLRQQGVSQIKVLSIIAAPEGIDNVLSCGDIELYLAAKDERLNDEGYILPGLGDAGDRLFGTK</sequence>
<feature type="binding site" evidence="15">
    <location>
        <position position="101"/>
    </location>
    <ligand>
        <name>5-phospho-alpha-D-ribose 1-diphosphate</name>
        <dbReference type="ChEBI" id="CHEBI:58017"/>
    </ligand>
</feature>
<keyword evidence="4 15" id="KW-0021">Allosteric enzyme</keyword>
<keyword evidence="18" id="KW-1185">Reference proteome</keyword>
<gene>
    <name evidence="15 17" type="primary">upp</name>
    <name evidence="17" type="ordered locus">COPRO5265_0716</name>
</gene>
<dbReference type="InterPro" id="IPR000836">
    <property type="entry name" value="PRTase_dom"/>
</dbReference>
<comment type="function">
    <text evidence="12 15">Catalyzes the conversion of uracil and 5-phospho-alpha-D-ribose 1-diphosphate (PRPP) to UMP and diphosphate.</text>
</comment>
<dbReference type="PANTHER" id="PTHR32315:SF4">
    <property type="entry name" value="URACIL PHOSPHORIBOSYLTRANSFERASE, CHLOROPLASTIC"/>
    <property type="match status" value="1"/>
</dbReference>
<evidence type="ECO:0000256" key="14">
    <source>
        <dbReference type="ARBA" id="ARBA00079807"/>
    </source>
</evidence>
<evidence type="ECO:0000256" key="8">
    <source>
        <dbReference type="ARBA" id="ARBA00022842"/>
    </source>
</evidence>
<dbReference type="STRING" id="309798.COPRO5265_0716"/>
<dbReference type="EC" id="2.4.2.9" evidence="3 15"/>
<dbReference type="GO" id="GO:0005525">
    <property type="term" value="F:GTP binding"/>
    <property type="evidence" value="ECO:0007669"/>
    <property type="project" value="UniProtKB-KW"/>
</dbReference>
<dbReference type="SUPFAM" id="SSF53271">
    <property type="entry name" value="PRTase-like"/>
    <property type="match status" value="1"/>
</dbReference>
<evidence type="ECO:0000256" key="7">
    <source>
        <dbReference type="ARBA" id="ARBA00022741"/>
    </source>
</evidence>
<comment type="pathway">
    <text evidence="1 15">Pyrimidine metabolism; UMP biosynthesis via salvage pathway; UMP from uracil: step 1/1.</text>
</comment>
<evidence type="ECO:0000256" key="1">
    <source>
        <dbReference type="ARBA" id="ARBA00005180"/>
    </source>
</evidence>
<feature type="domain" description="Phosphoribosyltransferase" evidence="16">
    <location>
        <begin position="4"/>
        <end position="204"/>
    </location>
</feature>
<dbReference type="InterPro" id="IPR005765">
    <property type="entry name" value="UPRT"/>
</dbReference>
<dbReference type="UniPathway" id="UPA00574">
    <property type="reaction ID" value="UER00636"/>
</dbReference>